<gene>
    <name evidence="2" type="ORF">SAMN06265337_2465</name>
</gene>
<dbReference type="Pfam" id="PF13376">
    <property type="entry name" value="OmdA"/>
    <property type="match status" value="1"/>
</dbReference>
<feature type="compositionally biased region" description="Basic and acidic residues" evidence="1">
    <location>
        <begin position="135"/>
        <end position="145"/>
    </location>
</feature>
<evidence type="ECO:0000256" key="1">
    <source>
        <dbReference type="SAM" id="MobiDB-lite"/>
    </source>
</evidence>
<dbReference type="Pfam" id="PF08922">
    <property type="entry name" value="DUF1905"/>
    <property type="match status" value="1"/>
</dbReference>
<keyword evidence="3" id="KW-1185">Reference proteome</keyword>
<reference evidence="3" key="1">
    <citation type="submission" date="2017-06" db="EMBL/GenBank/DDBJ databases">
        <authorList>
            <person name="Varghese N."/>
            <person name="Submissions S."/>
        </authorList>
    </citation>
    <scope>NUCLEOTIDE SEQUENCE [LARGE SCALE GENOMIC DNA]</scope>
    <source>
        <strain evidence="3">DSM 11116</strain>
    </source>
</reference>
<dbReference type="InterPro" id="IPR015018">
    <property type="entry name" value="DUF1905"/>
</dbReference>
<organism evidence="2 3">
    <name type="scientific">Hymenobacter gelipurpurascens</name>
    <dbReference type="NCBI Taxonomy" id="89968"/>
    <lineage>
        <taxon>Bacteria</taxon>
        <taxon>Pseudomonadati</taxon>
        <taxon>Bacteroidota</taxon>
        <taxon>Cytophagia</taxon>
        <taxon>Cytophagales</taxon>
        <taxon>Hymenobacteraceae</taxon>
        <taxon>Hymenobacter</taxon>
    </lineage>
</organism>
<name>A0A212U8N6_9BACT</name>
<dbReference type="Gene3D" id="2.40.30.100">
    <property type="entry name" value="AF2212/PG0164-like"/>
    <property type="match status" value="1"/>
</dbReference>
<dbReference type="AlphaFoldDB" id="A0A212U8N6"/>
<accession>A0A212U8N6</accession>
<dbReference type="Proteomes" id="UP000198131">
    <property type="component" value="Unassembled WGS sequence"/>
</dbReference>
<evidence type="ECO:0000313" key="2">
    <source>
        <dbReference type="EMBL" id="SNC74628.1"/>
    </source>
</evidence>
<dbReference type="RefSeq" id="WP_088843824.1">
    <property type="nucleotide sequence ID" value="NZ_FYEW01000002.1"/>
</dbReference>
<sequence>MSTTAPQHEFDADLEMDASDNGVFLVVPFNVQELYGTTAALPVRGTIDGFPIRQSLLPLGNGEHMLAVRKEVRNAIGKSWSSTVHVVLERDTEERAIEMPAELTDALEYAGLQAKFDELPYGRRKELATWVGRAKKGDTRDERAQEAVQRIKTGAK</sequence>
<dbReference type="InterPro" id="IPR037079">
    <property type="entry name" value="AF2212/PG0164-like_sf"/>
</dbReference>
<protein>
    <submittedName>
        <fullName evidence="2">Bacteriocin-protection, YdeI or OmpD-Associated</fullName>
    </submittedName>
</protein>
<proteinExistence type="predicted"/>
<feature type="region of interest" description="Disordered" evidence="1">
    <location>
        <begin position="134"/>
        <end position="156"/>
    </location>
</feature>
<dbReference type="SUPFAM" id="SSF141694">
    <property type="entry name" value="AF2212/PG0164-like"/>
    <property type="match status" value="1"/>
</dbReference>
<dbReference type="EMBL" id="FYEW01000002">
    <property type="protein sequence ID" value="SNC74628.1"/>
    <property type="molecule type" value="Genomic_DNA"/>
</dbReference>
<evidence type="ECO:0000313" key="3">
    <source>
        <dbReference type="Proteomes" id="UP000198131"/>
    </source>
</evidence>
<dbReference type="OrthoDB" id="9800461at2"/>